<proteinExistence type="predicted"/>
<evidence type="ECO:0000313" key="1">
    <source>
        <dbReference type="EMBL" id="ODV83002.1"/>
    </source>
</evidence>
<sequence length="64" mass="7304">MLSQIRSISFPDLLYRQLHLHIYTNHNLAGISDITVLVHFMGQKFPLLKNFSGPSAHASIIRLM</sequence>
<dbReference type="EMBL" id="KV453869">
    <property type="protein sequence ID" value="ODV83002.1"/>
    <property type="molecule type" value="Genomic_DNA"/>
</dbReference>
<evidence type="ECO:0000313" key="2">
    <source>
        <dbReference type="Proteomes" id="UP000094801"/>
    </source>
</evidence>
<gene>
    <name evidence="1" type="ORF">CANARDRAFT_30346</name>
</gene>
<dbReference type="Proteomes" id="UP000094801">
    <property type="component" value="Unassembled WGS sequence"/>
</dbReference>
<name>A0A1E4SU99_9ASCO</name>
<protein>
    <submittedName>
        <fullName evidence="1">Uncharacterized protein</fullName>
    </submittedName>
</protein>
<organism evidence="1 2">
    <name type="scientific">[Candida] arabinofermentans NRRL YB-2248</name>
    <dbReference type="NCBI Taxonomy" id="983967"/>
    <lineage>
        <taxon>Eukaryota</taxon>
        <taxon>Fungi</taxon>
        <taxon>Dikarya</taxon>
        <taxon>Ascomycota</taxon>
        <taxon>Saccharomycotina</taxon>
        <taxon>Pichiomycetes</taxon>
        <taxon>Pichiales</taxon>
        <taxon>Pichiaceae</taxon>
        <taxon>Ogataea</taxon>
        <taxon>Ogataea/Candida clade</taxon>
    </lineage>
</organism>
<keyword evidence="2" id="KW-1185">Reference proteome</keyword>
<accession>A0A1E4SU99</accession>
<dbReference type="AlphaFoldDB" id="A0A1E4SU99"/>
<reference evidence="2" key="1">
    <citation type="submission" date="2016-04" db="EMBL/GenBank/DDBJ databases">
        <title>Comparative genomics of biotechnologically important yeasts.</title>
        <authorList>
            <consortium name="DOE Joint Genome Institute"/>
            <person name="Riley R."/>
            <person name="Haridas S."/>
            <person name="Wolfe K.H."/>
            <person name="Lopes M.R."/>
            <person name="Hittinger C.T."/>
            <person name="Goker M."/>
            <person name="Salamov A."/>
            <person name="Wisecaver J."/>
            <person name="Long T.M."/>
            <person name="Aerts A.L."/>
            <person name="Barry K."/>
            <person name="Choi C."/>
            <person name="Clum A."/>
            <person name="Coughlan A.Y."/>
            <person name="Deshpande S."/>
            <person name="Douglass A.P."/>
            <person name="Hanson S.J."/>
            <person name="Klenk H.-P."/>
            <person name="Labutti K."/>
            <person name="Lapidus A."/>
            <person name="Lindquist E."/>
            <person name="Lipzen A."/>
            <person name="Meier-Kolthoff J.P."/>
            <person name="Ohm R.A."/>
            <person name="Otillar R.P."/>
            <person name="Pangilinan J."/>
            <person name="Peng Y."/>
            <person name="Rokas A."/>
            <person name="Rosa C.A."/>
            <person name="Scheuner C."/>
            <person name="Sibirny A.A."/>
            <person name="Slot J.C."/>
            <person name="Stielow J.B."/>
            <person name="Sun H."/>
            <person name="Kurtzman C.P."/>
            <person name="Blackwell M."/>
            <person name="Grigoriev I.V."/>
            <person name="Jeffries T.W."/>
        </authorList>
    </citation>
    <scope>NUCLEOTIDE SEQUENCE [LARGE SCALE GENOMIC DNA]</scope>
    <source>
        <strain evidence="2">NRRL YB-2248</strain>
    </source>
</reference>